<dbReference type="GO" id="GO:0005524">
    <property type="term" value="F:ATP binding"/>
    <property type="evidence" value="ECO:0007669"/>
    <property type="project" value="InterPro"/>
</dbReference>
<dbReference type="Proteomes" id="UP000271098">
    <property type="component" value="Unassembled WGS sequence"/>
</dbReference>
<dbReference type="GO" id="GO:0019205">
    <property type="term" value="F:nucleobase-containing compound kinase activity"/>
    <property type="evidence" value="ECO:0007669"/>
    <property type="project" value="InterPro"/>
</dbReference>
<dbReference type="Pfam" id="PF00406">
    <property type="entry name" value="ADK"/>
    <property type="match status" value="1"/>
</dbReference>
<organism evidence="7">
    <name type="scientific">Gongylonema pulchrum</name>
    <dbReference type="NCBI Taxonomy" id="637853"/>
    <lineage>
        <taxon>Eukaryota</taxon>
        <taxon>Metazoa</taxon>
        <taxon>Ecdysozoa</taxon>
        <taxon>Nematoda</taxon>
        <taxon>Chromadorea</taxon>
        <taxon>Rhabditida</taxon>
        <taxon>Spirurina</taxon>
        <taxon>Spiruromorpha</taxon>
        <taxon>Spiruroidea</taxon>
        <taxon>Gongylonematidae</taxon>
        <taxon>Gongylonema</taxon>
    </lineage>
</organism>
<evidence type="ECO:0000256" key="2">
    <source>
        <dbReference type="ARBA" id="ARBA00022741"/>
    </source>
</evidence>
<dbReference type="GO" id="GO:0006139">
    <property type="term" value="P:nucleobase-containing compound metabolic process"/>
    <property type="evidence" value="ECO:0007669"/>
    <property type="project" value="InterPro"/>
</dbReference>
<evidence type="ECO:0000256" key="3">
    <source>
        <dbReference type="ARBA" id="ARBA00022777"/>
    </source>
</evidence>
<dbReference type="SUPFAM" id="SSF52540">
    <property type="entry name" value="P-loop containing nucleoside triphosphate hydrolases"/>
    <property type="match status" value="1"/>
</dbReference>
<dbReference type="InterPro" id="IPR033690">
    <property type="entry name" value="Adenylat_kinase_CS"/>
</dbReference>
<dbReference type="EMBL" id="UYRT01082433">
    <property type="protein sequence ID" value="VDN25992.1"/>
    <property type="molecule type" value="Genomic_DNA"/>
</dbReference>
<evidence type="ECO:0000313" key="6">
    <source>
        <dbReference type="Proteomes" id="UP000271098"/>
    </source>
</evidence>
<accession>A0A183E397</accession>
<reference evidence="7" key="1">
    <citation type="submission" date="2016-06" db="UniProtKB">
        <authorList>
            <consortium name="WormBaseParasite"/>
        </authorList>
    </citation>
    <scope>IDENTIFICATION</scope>
</reference>
<dbReference type="WBParaSite" id="GPUH_0001545901-mRNA-1">
    <property type="protein sequence ID" value="GPUH_0001545901-mRNA-1"/>
    <property type="gene ID" value="GPUH_0001545901"/>
</dbReference>
<dbReference type="PRINTS" id="PR00094">
    <property type="entry name" value="ADENYLTKNASE"/>
</dbReference>
<dbReference type="OrthoDB" id="442176at2759"/>
<name>A0A183E397_9BILA</name>
<comment type="similarity">
    <text evidence="4">Belongs to the adenylate kinase family.</text>
</comment>
<evidence type="ECO:0000313" key="5">
    <source>
        <dbReference type="EMBL" id="VDN25992.1"/>
    </source>
</evidence>
<reference evidence="5 6" key="2">
    <citation type="submission" date="2018-11" db="EMBL/GenBank/DDBJ databases">
        <authorList>
            <consortium name="Pathogen Informatics"/>
        </authorList>
    </citation>
    <scope>NUCLEOTIDE SEQUENCE [LARGE SCALE GENOMIC DNA]</scope>
</reference>
<proteinExistence type="inferred from homology"/>
<sequence length="156" mass="17683">MLQKSLGLKHLSAGDLLRAERKRPGSEFGQLIENHIRNGTIVPAMNASLSSKAFLIDGFPRNQDNLEGWEREMASKAKVLFVLYLHCPEEICVRRCLNRNEGRSDDNEESLRKRIKTYCTQTLPIVEHYRTQDLVREVSACGAPEEVSVSGIPKFI</sequence>
<evidence type="ECO:0000256" key="4">
    <source>
        <dbReference type="RuleBase" id="RU003330"/>
    </source>
</evidence>
<dbReference type="InterPro" id="IPR027417">
    <property type="entry name" value="P-loop_NTPase"/>
</dbReference>
<dbReference type="Gene3D" id="3.40.50.300">
    <property type="entry name" value="P-loop containing nucleotide triphosphate hydrolases"/>
    <property type="match status" value="1"/>
</dbReference>
<evidence type="ECO:0000313" key="7">
    <source>
        <dbReference type="WBParaSite" id="GPUH_0001545901-mRNA-1"/>
    </source>
</evidence>
<dbReference type="AlphaFoldDB" id="A0A183E397"/>
<dbReference type="CDD" id="cd01428">
    <property type="entry name" value="ADK"/>
    <property type="match status" value="1"/>
</dbReference>
<keyword evidence="3 4" id="KW-0418">Kinase</keyword>
<evidence type="ECO:0000256" key="1">
    <source>
        <dbReference type="ARBA" id="ARBA00022679"/>
    </source>
</evidence>
<keyword evidence="2" id="KW-0547">Nucleotide-binding</keyword>
<keyword evidence="6" id="KW-1185">Reference proteome</keyword>
<protein>
    <submittedName>
        <fullName evidence="7">Adenylate kinase</fullName>
    </submittedName>
</protein>
<dbReference type="HAMAP" id="MF_00235">
    <property type="entry name" value="Adenylate_kinase_Adk"/>
    <property type="match status" value="1"/>
</dbReference>
<dbReference type="PANTHER" id="PTHR23359">
    <property type="entry name" value="NUCLEOTIDE KINASE"/>
    <property type="match status" value="1"/>
</dbReference>
<gene>
    <name evidence="5" type="ORF">GPUH_LOCUS15437</name>
</gene>
<dbReference type="InterPro" id="IPR000850">
    <property type="entry name" value="Adenylat/UMP-CMP_kin"/>
</dbReference>
<dbReference type="PROSITE" id="PS00113">
    <property type="entry name" value="ADENYLATE_KINASE"/>
    <property type="match status" value="1"/>
</dbReference>
<keyword evidence="1 4" id="KW-0808">Transferase</keyword>